<accession>A0A4T0UHT2</accession>
<evidence type="ECO:0000313" key="2">
    <source>
        <dbReference type="EMBL" id="NQX50066.1"/>
    </source>
</evidence>
<organism evidence="3 4">
    <name type="scientific">Bifidobacterium longum subsp. infantis</name>
    <dbReference type="NCBI Taxonomy" id="1682"/>
    <lineage>
        <taxon>Bacteria</taxon>
        <taxon>Bacillati</taxon>
        <taxon>Actinomycetota</taxon>
        <taxon>Actinomycetes</taxon>
        <taxon>Bifidobacteriales</taxon>
        <taxon>Bifidobacteriaceae</taxon>
        <taxon>Bifidobacterium</taxon>
    </lineage>
</organism>
<dbReference type="InterPro" id="IPR010152">
    <property type="entry name" value="CRISPR-assoc_prot_Cas2_sub"/>
</dbReference>
<protein>
    <submittedName>
        <fullName evidence="3">Type I-E CRISPR-associated endoribonuclease Cas2</fullName>
    </submittedName>
</protein>
<name>A0A4T0UHT2_BIFLI</name>
<dbReference type="Pfam" id="PF09707">
    <property type="entry name" value="Cas_Cas2CT1978"/>
    <property type="match status" value="1"/>
</dbReference>
<comment type="caution">
    <text evidence="3">The sequence shown here is derived from an EMBL/GenBank/DDBJ whole genome shotgun (WGS) entry which is preliminary data.</text>
</comment>
<reference evidence="3 4" key="1">
    <citation type="submission" date="2019-04" db="EMBL/GenBank/DDBJ databases">
        <title>Genome Announcement To Ensure Probiotic Safety of Bifidobacterium longum subsp infantis UBBI-01.</title>
        <authorList>
            <person name="Sulthana A."/>
            <person name="Lakshmi S.G."/>
            <person name="Madempudi R.S."/>
        </authorList>
    </citation>
    <scope>NUCLEOTIDE SEQUENCE [LARGE SCALE GENOMIC DNA]</scope>
    <source>
        <strain evidence="3 4">UBBI-01</strain>
    </source>
</reference>
<dbReference type="Proteomes" id="UP000306697">
    <property type="component" value="Unassembled WGS sequence"/>
</dbReference>
<evidence type="ECO:0000256" key="1">
    <source>
        <dbReference type="SAM" id="MobiDB-lite"/>
    </source>
</evidence>
<dbReference type="Gene3D" id="3.30.70.240">
    <property type="match status" value="1"/>
</dbReference>
<evidence type="ECO:0000313" key="5">
    <source>
        <dbReference type="Proteomes" id="UP000551316"/>
    </source>
</evidence>
<dbReference type="AlphaFoldDB" id="A0A4T0UHT2"/>
<dbReference type="NCBIfam" id="TIGR01873">
    <property type="entry name" value="cas_CT1978"/>
    <property type="match status" value="1"/>
</dbReference>
<sequence>MIVIVLTVSPPKLRGHLTRWLFEISPGVYVGKASARVRELLWQQILENISEGRAVMVYSSNNEQGLDFRTHGQEWEPVDYDGLKLIMRPNSSQKQKRNGVLKTKKKTGWSSASRYRRFGR</sequence>
<evidence type="ECO:0000313" key="4">
    <source>
        <dbReference type="Proteomes" id="UP000306697"/>
    </source>
</evidence>
<dbReference type="Proteomes" id="UP000551316">
    <property type="component" value="Unassembled WGS sequence"/>
</dbReference>
<feature type="region of interest" description="Disordered" evidence="1">
    <location>
        <begin position="91"/>
        <end position="120"/>
    </location>
</feature>
<reference evidence="2 5" key="2">
    <citation type="submission" date="2020-05" db="EMBL/GenBank/DDBJ databases">
        <title>Draft Genome Sequence of Bifidobacterium longum subsp. Infantis BI-G201, a Commercialization Strain.</title>
        <authorList>
            <person name="Song J."/>
            <person name="Xu Y."/>
            <person name="Han D."/>
            <person name="Teng Q."/>
            <person name="Jiang D."/>
            <person name="Liu Q."/>
        </authorList>
    </citation>
    <scope>NUCLEOTIDE SEQUENCE [LARGE SCALE GENOMIC DNA]</scope>
    <source>
        <strain evidence="2 5">BI-G201</strain>
    </source>
</reference>
<dbReference type="EMBL" id="SSWL01000009">
    <property type="protein sequence ID" value="THJ29368.1"/>
    <property type="molecule type" value="Genomic_DNA"/>
</dbReference>
<dbReference type="CDD" id="cd09755">
    <property type="entry name" value="Cas2_I-E"/>
    <property type="match status" value="1"/>
</dbReference>
<feature type="compositionally biased region" description="Basic residues" evidence="1">
    <location>
        <begin position="94"/>
        <end position="107"/>
    </location>
</feature>
<dbReference type="EMBL" id="JABNND010000002">
    <property type="protein sequence ID" value="NQX50066.1"/>
    <property type="molecule type" value="Genomic_DNA"/>
</dbReference>
<dbReference type="RefSeq" id="WP_080651407.1">
    <property type="nucleotide sequence ID" value="NZ_CABHMM010000001.1"/>
</dbReference>
<proteinExistence type="predicted"/>
<evidence type="ECO:0000313" key="3">
    <source>
        <dbReference type="EMBL" id="THJ29368.1"/>
    </source>
</evidence>
<gene>
    <name evidence="3" type="primary">cas2e</name>
    <name evidence="3" type="ORF">E6L38_07155</name>
    <name evidence="2" type="ORF">HNS28_00815</name>
</gene>